<comment type="caution">
    <text evidence="3">The sequence shown here is derived from an EMBL/GenBank/DDBJ whole genome shotgun (WGS) entry which is preliminary data.</text>
</comment>
<evidence type="ECO:0000259" key="2">
    <source>
        <dbReference type="Pfam" id="PF00892"/>
    </source>
</evidence>
<dbReference type="EMBL" id="JAIWIU010000019">
    <property type="protein sequence ID" value="MCA2015247.1"/>
    <property type="molecule type" value="Genomic_DNA"/>
</dbReference>
<feature type="transmembrane region" description="Helical" evidence="1">
    <location>
        <begin position="12"/>
        <end position="32"/>
    </location>
</feature>
<evidence type="ECO:0000313" key="4">
    <source>
        <dbReference type="Proteomes" id="UP001199044"/>
    </source>
</evidence>
<feature type="transmembrane region" description="Helical" evidence="1">
    <location>
        <begin position="248"/>
        <end position="270"/>
    </location>
</feature>
<feature type="transmembrane region" description="Helical" evidence="1">
    <location>
        <begin position="101"/>
        <end position="117"/>
    </location>
</feature>
<feature type="transmembrane region" description="Helical" evidence="1">
    <location>
        <begin position="213"/>
        <end position="236"/>
    </location>
</feature>
<feature type="transmembrane region" description="Helical" evidence="1">
    <location>
        <begin position="124"/>
        <end position="142"/>
    </location>
</feature>
<feature type="transmembrane region" description="Helical" evidence="1">
    <location>
        <begin position="190"/>
        <end position="207"/>
    </location>
</feature>
<dbReference type="InterPro" id="IPR037185">
    <property type="entry name" value="EmrE-like"/>
</dbReference>
<feature type="transmembrane region" description="Helical" evidence="1">
    <location>
        <begin position="162"/>
        <end position="183"/>
    </location>
</feature>
<dbReference type="Proteomes" id="UP001199044">
    <property type="component" value="Unassembled WGS sequence"/>
</dbReference>
<protein>
    <submittedName>
        <fullName evidence="3">Aromatic amino acid DMT transporter YddG</fullName>
    </submittedName>
</protein>
<evidence type="ECO:0000256" key="1">
    <source>
        <dbReference type="SAM" id="Phobius"/>
    </source>
</evidence>
<name>A0ABS7YJT2_9VIBR</name>
<accession>A0ABS7YJT2</accession>
<keyword evidence="1" id="KW-0472">Membrane</keyword>
<keyword evidence="4" id="KW-1185">Reference proteome</keyword>
<keyword evidence="1" id="KW-0812">Transmembrane</keyword>
<feature type="transmembrane region" description="Helical" evidence="1">
    <location>
        <begin position="38"/>
        <end position="56"/>
    </location>
</feature>
<dbReference type="NCBIfam" id="NF008676">
    <property type="entry name" value="PRK11689.1"/>
    <property type="match status" value="1"/>
</dbReference>
<dbReference type="SUPFAM" id="SSF103481">
    <property type="entry name" value="Multidrug resistance efflux transporter EmrE"/>
    <property type="match status" value="2"/>
</dbReference>
<feature type="transmembrane region" description="Helical" evidence="1">
    <location>
        <begin position="68"/>
        <end position="89"/>
    </location>
</feature>
<proteinExistence type="predicted"/>
<feature type="domain" description="EamA" evidence="2">
    <location>
        <begin position="163"/>
        <end position="289"/>
    </location>
</feature>
<dbReference type="RefSeq" id="WP_225249666.1">
    <property type="nucleotide sequence ID" value="NZ_JAIWIU010000019.1"/>
</dbReference>
<feature type="transmembrane region" description="Helical" evidence="1">
    <location>
        <begin position="276"/>
        <end position="294"/>
    </location>
</feature>
<evidence type="ECO:0000313" key="3">
    <source>
        <dbReference type="EMBL" id="MCA2015247.1"/>
    </source>
</evidence>
<dbReference type="Pfam" id="PF00892">
    <property type="entry name" value="EamA"/>
    <property type="match status" value="1"/>
</dbReference>
<gene>
    <name evidence="3" type="primary">yddG</name>
    <name evidence="3" type="ORF">LDJ79_03935</name>
</gene>
<organism evidence="3 4">
    <name type="scientific">Vibrio tritonius</name>
    <dbReference type="NCBI Taxonomy" id="1435069"/>
    <lineage>
        <taxon>Bacteria</taxon>
        <taxon>Pseudomonadati</taxon>
        <taxon>Pseudomonadota</taxon>
        <taxon>Gammaproteobacteria</taxon>
        <taxon>Vibrionales</taxon>
        <taxon>Vibrionaceae</taxon>
        <taxon>Vibrio</taxon>
    </lineage>
</organism>
<reference evidence="4" key="1">
    <citation type="submission" date="2023-07" db="EMBL/GenBank/DDBJ databases">
        <title>Molecular identification of indigenous halophilic bacteria isolated from red sea cost, biodegradation of synthetic dyes and assessment of degraded metabolite toxicity.</title>
        <authorList>
            <person name="Chaieb K."/>
            <person name="Altayb H.N."/>
        </authorList>
    </citation>
    <scope>NUCLEOTIDE SEQUENCE [LARGE SCALE GENOMIC DNA]</scope>
    <source>
        <strain evidence="4">K20</strain>
    </source>
</reference>
<keyword evidence="1" id="KW-1133">Transmembrane helix</keyword>
<dbReference type="InterPro" id="IPR000620">
    <property type="entry name" value="EamA_dom"/>
</dbReference>
<sequence>MQHTGLKNKYTWFGVAAIMLWACSVGLTRSVTELLSPIGGAAMMYSVSTLFLWLVFGFPRISLKSQRYFVIGGILFAAYEICISLAVGLSHSRHQAMEMAVVNYLWPALTVLLTVFVQRKRNSLWLYVGVLIAFSGVVWCLFNGEAWSLEVLSANVADNPLTYGLALLGAVIWALYCTLTQCWSDGENGITLFFALTALTLWGQYGLSDEPALAFSYASIGYLLASAAVMGSGYGLWNLAILRGDMMLLATLSYFTPVFATLFSSLILGIVLGWSFWQGVAMVSLGSLICWWVTRDKPQSLATVST</sequence>